<comment type="similarity">
    <text evidence="2 8">Belongs to the lactate permease family.</text>
</comment>
<dbReference type="PANTHER" id="PTHR30003">
    <property type="entry name" value="L-LACTATE PERMEASE"/>
    <property type="match status" value="1"/>
</dbReference>
<dbReference type="EMBL" id="FNGO01000022">
    <property type="protein sequence ID" value="SDM23165.1"/>
    <property type="molecule type" value="Genomic_DNA"/>
</dbReference>
<evidence type="ECO:0000256" key="6">
    <source>
        <dbReference type="ARBA" id="ARBA00022989"/>
    </source>
</evidence>
<dbReference type="RefSeq" id="WP_089761453.1">
    <property type="nucleotide sequence ID" value="NZ_FNGO01000022.1"/>
</dbReference>
<feature type="transmembrane region" description="Helical" evidence="8">
    <location>
        <begin position="491"/>
        <end position="511"/>
    </location>
</feature>
<comment type="subcellular location">
    <subcellularLocation>
        <location evidence="1 8">Cell membrane</location>
        <topology evidence="1 8">Multi-pass membrane protein</topology>
    </subcellularLocation>
</comment>
<feature type="transmembrane region" description="Helical" evidence="8">
    <location>
        <begin position="393"/>
        <end position="422"/>
    </location>
</feature>
<organism evidence="9 10">
    <name type="scientific">Halarsenatibacter silvermanii</name>
    <dbReference type="NCBI Taxonomy" id="321763"/>
    <lineage>
        <taxon>Bacteria</taxon>
        <taxon>Bacillati</taxon>
        <taxon>Bacillota</taxon>
        <taxon>Clostridia</taxon>
        <taxon>Halanaerobiales</taxon>
        <taxon>Halarsenatibacteraceae</taxon>
        <taxon>Halarsenatibacter</taxon>
    </lineage>
</organism>
<feature type="transmembrane region" description="Helical" evidence="8">
    <location>
        <begin position="270"/>
        <end position="291"/>
    </location>
</feature>
<evidence type="ECO:0000256" key="5">
    <source>
        <dbReference type="ARBA" id="ARBA00022692"/>
    </source>
</evidence>
<keyword evidence="4 8" id="KW-1003">Cell membrane</keyword>
<dbReference type="GO" id="GO:0005886">
    <property type="term" value="C:plasma membrane"/>
    <property type="evidence" value="ECO:0007669"/>
    <property type="project" value="UniProtKB-SubCell"/>
</dbReference>
<proteinExistence type="inferred from homology"/>
<comment type="function">
    <text evidence="8">Uptake of L-lactate across the membrane. Can also transport D-lactate and glycolate.</text>
</comment>
<evidence type="ECO:0000256" key="8">
    <source>
        <dbReference type="RuleBase" id="RU365092"/>
    </source>
</evidence>
<accession>A0A1G9RL65</accession>
<keyword evidence="5 8" id="KW-0812">Transmembrane</keyword>
<dbReference type="Pfam" id="PF02652">
    <property type="entry name" value="Lactate_perm"/>
    <property type="match status" value="1"/>
</dbReference>
<evidence type="ECO:0000256" key="2">
    <source>
        <dbReference type="ARBA" id="ARBA00010100"/>
    </source>
</evidence>
<keyword evidence="10" id="KW-1185">Reference proteome</keyword>
<reference evidence="9 10" key="1">
    <citation type="submission" date="2016-10" db="EMBL/GenBank/DDBJ databases">
        <authorList>
            <person name="de Groot N.N."/>
        </authorList>
    </citation>
    <scope>NUCLEOTIDE SEQUENCE [LARGE SCALE GENOMIC DNA]</scope>
    <source>
        <strain evidence="9 10">SLAS-1</strain>
    </source>
</reference>
<feature type="transmembrane region" description="Helical" evidence="8">
    <location>
        <begin position="31"/>
        <end position="50"/>
    </location>
</feature>
<dbReference type="GO" id="GO:0015129">
    <property type="term" value="F:lactate transmembrane transporter activity"/>
    <property type="evidence" value="ECO:0007669"/>
    <property type="project" value="UniProtKB-UniRule"/>
</dbReference>
<feature type="transmembrane region" description="Helical" evidence="8">
    <location>
        <begin position="143"/>
        <end position="168"/>
    </location>
</feature>
<evidence type="ECO:0000256" key="3">
    <source>
        <dbReference type="ARBA" id="ARBA00022448"/>
    </source>
</evidence>
<dbReference type="GO" id="GO:0015295">
    <property type="term" value="F:solute:proton symporter activity"/>
    <property type="evidence" value="ECO:0007669"/>
    <property type="project" value="TreeGrafter"/>
</dbReference>
<dbReference type="AlphaFoldDB" id="A0A1G9RL65"/>
<keyword evidence="7 8" id="KW-0472">Membrane</keyword>
<feature type="transmembrane region" description="Helical" evidence="8">
    <location>
        <begin position="7"/>
        <end position="25"/>
    </location>
</feature>
<gene>
    <name evidence="9" type="ORF">SAMN04488692_12222</name>
</gene>
<dbReference type="InterPro" id="IPR003804">
    <property type="entry name" value="Lactate_perm"/>
</dbReference>
<evidence type="ECO:0000313" key="9">
    <source>
        <dbReference type="EMBL" id="SDM23165.1"/>
    </source>
</evidence>
<evidence type="ECO:0000256" key="1">
    <source>
        <dbReference type="ARBA" id="ARBA00004651"/>
    </source>
</evidence>
<feature type="transmembrane region" description="Helical" evidence="8">
    <location>
        <begin position="112"/>
        <end position="136"/>
    </location>
</feature>
<evidence type="ECO:0000256" key="7">
    <source>
        <dbReference type="ARBA" id="ARBA00023136"/>
    </source>
</evidence>
<feature type="transmembrane region" description="Helical" evidence="8">
    <location>
        <begin position="330"/>
        <end position="350"/>
    </location>
</feature>
<feature type="transmembrane region" description="Helical" evidence="8">
    <location>
        <begin position="241"/>
        <end position="258"/>
    </location>
</feature>
<dbReference type="Proteomes" id="UP000199476">
    <property type="component" value="Unassembled WGS sequence"/>
</dbReference>
<name>A0A1G9RL65_9FIRM</name>
<dbReference type="PANTHER" id="PTHR30003:SF0">
    <property type="entry name" value="GLYCOLATE PERMEASE GLCA-RELATED"/>
    <property type="match status" value="1"/>
</dbReference>
<dbReference type="OrthoDB" id="9761056at2"/>
<evidence type="ECO:0000256" key="4">
    <source>
        <dbReference type="ARBA" id="ARBA00022475"/>
    </source>
</evidence>
<feature type="transmembrane region" description="Helical" evidence="8">
    <location>
        <begin position="362"/>
        <end position="387"/>
    </location>
</feature>
<feature type="transmembrane region" description="Helical" evidence="8">
    <location>
        <begin position="180"/>
        <end position="203"/>
    </location>
</feature>
<feature type="transmembrane region" description="Helical" evidence="8">
    <location>
        <begin position="62"/>
        <end position="83"/>
    </location>
</feature>
<sequence>MEFTLSYWLISMLPVIVLLLFISYWRISSQISAVISLALAAALAYGVFQLEPAHMLLSAGKGTFLSLYVILILLGGILIFKVVDKAGGFNSLEAYITELGGDSTVKLLGLSWALSGFIQGITGFGMPVAIVGAMLTGIGYKPLIALTTVLIGHSWAISFGSMGSSFYALQLVTGLPAVRLATVMALLFFMPIFTTGLFTVHVYGGLPAIKRELKYIIPATLIMGSMKVFAAVMGFPHIGSLLAGLCGSAFFLGVLLYRTDEEIDMPAKMMSLKAALFPYILLILSVLIAQLPPVDALLPGWEISLSFPGFTSGLGYEVAAEPEFSPIGLFSHPFTFLLVATFIGIIFYLFEGELEKENVTSIFTEGIIQARSSMITVFLLMILAQLMNDSGMIYMFAQGMAAFSGGFFPVLSPVIGILGAFLTGSNTSSNVLFGPFQVDTAVILNYSEYMIASTQSIGGSLGSAIAPAKILMGTAIVGVGGKEGELIKKGLGYTLTSGLLAGFVVLLLAQIL</sequence>
<evidence type="ECO:0000313" key="10">
    <source>
        <dbReference type="Proteomes" id="UP000199476"/>
    </source>
</evidence>
<feature type="transmembrane region" description="Helical" evidence="8">
    <location>
        <begin position="215"/>
        <end position="235"/>
    </location>
</feature>
<dbReference type="STRING" id="321763.SAMN04488692_12222"/>
<keyword evidence="6 8" id="KW-1133">Transmembrane helix</keyword>
<keyword evidence="3 8" id="KW-0813">Transport</keyword>
<protein>
    <recommendedName>
        <fullName evidence="8">L-lactate permease</fullName>
    </recommendedName>
</protein>